<evidence type="ECO:0000256" key="8">
    <source>
        <dbReference type="SAM" id="Phobius"/>
    </source>
</evidence>
<evidence type="ECO:0000256" key="7">
    <source>
        <dbReference type="SAM" id="MobiDB-lite"/>
    </source>
</evidence>
<evidence type="ECO:0008006" key="12">
    <source>
        <dbReference type="Google" id="ProtNLM"/>
    </source>
</evidence>
<dbReference type="Gene3D" id="2.10.25.10">
    <property type="entry name" value="Laminin"/>
    <property type="match status" value="1"/>
</dbReference>
<evidence type="ECO:0000313" key="11">
    <source>
        <dbReference type="Proteomes" id="UP000466442"/>
    </source>
</evidence>
<feature type="compositionally biased region" description="Polar residues" evidence="7">
    <location>
        <begin position="1586"/>
        <end position="1605"/>
    </location>
</feature>
<keyword evidence="8" id="KW-0472">Membrane</keyword>
<dbReference type="FunFam" id="2.10.25.10:FF:000173">
    <property type="entry name" value="Neurogenic locus notch protein 2"/>
    <property type="match status" value="1"/>
</dbReference>
<feature type="region of interest" description="Disordered" evidence="7">
    <location>
        <begin position="2283"/>
        <end position="2304"/>
    </location>
</feature>
<feature type="signal peptide" evidence="9">
    <location>
        <begin position="1"/>
        <end position="24"/>
    </location>
</feature>
<feature type="transmembrane region" description="Helical" evidence="8">
    <location>
        <begin position="1143"/>
        <end position="1163"/>
    </location>
</feature>
<dbReference type="SMART" id="SM00179">
    <property type="entry name" value="EGF_CA"/>
    <property type="match status" value="1"/>
</dbReference>
<keyword evidence="11" id="KW-1185">Reference proteome</keyword>
<evidence type="ECO:0000256" key="9">
    <source>
        <dbReference type="SAM" id="SignalP"/>
    </source>
</evidence>
<comment type="caution">
    <text evidence="6">Lacks conserved residue(s) required for the propagation of feature annotation.</text>
</comment>
<dbReference type="PROSITE" id="PS50095">
    <property type="entry name" value="PLAT"/>
    <property type="match status" value="1"/>
</dbReference>
<keyword evidence="5" id="KW-0325">Glycoprotein</keyword>
<feature type="transmembrane region" description="Helical" evidence="8">
    <location>
        <begin position="1683"/>
        <end position="1705"/>
    </location>
</feature>
<dbReference type="GO" id="GO:0005262">
    <property type="term" value="F:calcium channel activity"/>
    <property type="evidence" value="ECO:0007669"/>
    <property type="project" value="TreeGrafter"/>
</dbReference>
<dbReference type="Gene3D" id="2.60.60.20">
    <property type="entry name" value="PLAT/LH2 domain"/>
    <property type="match status" value="1"/>
</dbReference>
<dbReference type="SUPFAM" id="SSF49723">
    <property type="entry name" value="Lipase/lipooxygenase domain (PLAT/LH2 domain)"/>
    <property type="match status" value="1"/>
</dbReference>
<keyword evidence="3" id="KW-0677">Repeat</keyword>
<dbReference type="InterPro" id="IPR036392">
    <property type="entry name" value="PLAT/LH2_dom_sf"/>
</dbReference>
<keyword evidence="8" id="KW-0812">Transmembrane</keyword>
<dbReference type="OrthoDB" id="5322100at2759"/>
<sequence length="2318" mass="266549">MFGQWTTTYLLVFCLLSAMNCGAAENSCFCGYGGVCRFNGDNPVPWDCTQCSYISYGLYEINCTHLVDHCIPNPCLNNGKCVTTFGSFFCECPPEYIGRYCRQRRTEEMKNFHAIVGPRVWFQVNRVYPEINQPVYFTFEDPGDDIQLQVRFDDGRFYEVRVTKFKVVNAKEECIQDVNENPRERDIRICETLLDKKVYSVKIDTRFFDDGFTIIPNKVEIESLGVVEGRVDSIHIAVMNEQIVTFAQEFPIHTSFELSPKCGFYISFKGCTRRKSLNIFHDKTKLIYLRALKEPIGNCSVGIVDKIEWDLPAYVLGTFNVGILHGATRSVPCISPLTMRLYSYNSNYPVNELASIWKCKTNKTDEEEEEKYKCRKQRFLGSKIFYRSFPCGTTVKFEALILHIPTGLKLTLTAEVETSIHIDTLNCRCSRNCHPNIDPRSKTKIWVDDVRFSTDERFVPIEWLAWMTKRRTPWEIGRFVVPETLGRAVEIEKGVLANLDDQALQDPLLFVRAKKGDLHCEMVLRVEVPFTVLQVHLIPDVYMKDVDDVRNQLIITNININFLNQPYTFIAREIISEGVIETIDTIKAGYNEFLYLKLELPTFVVAKNSLGLETSPSKLFVKHPKKYTIEQIEKMINQTKTIVAGGVSEVALTEVVYISRYVMVLPDPPLRLKYQLLRFLEEITPLTFAAATFSSVTSHIAKIITVINRLTVVSDMTKPPFNINITPWVPPSNFITTHEVIEWNQFRDLASNIILKVTQHFFNLVSEEGTTRHTKVIELLFQNLLRYSISRIWEPYWHKLVRSSIYLDVRYDRENAEMLENFEKCVNLLLRMSDYQAEGYKDYESFDSGTITFTYSIFPRNEISKVGFVIFNQYQRVGIRITPKDTLEEYSRNEYNTLYLGVYVEIPMRSEMTTRVHIAFFTHLTQEPIPATIEVHMRVQKPQEEDSDITHHRNHLIIDYVRNSSSRAQRKRDMALYRIEFSPDSDIIGDKEDRNINLHFKSDADIGFQIATDLPNYENVLRNSTHGQGNFSHSLVIDRNSAYLAVLPGNNVPPDAPKLFIMEAEEFACVLRPHTSVIAGTTNDKEICRIANEEYNTTDRAEVTCVCPGPGVVYTYQLTASLFKLLSDPGHIPDDERIERDNFMLFYFWILPLLLIVILLLSWRRDRRNDPREIIYVLEDSFPRETHPYVIGVFTGRNLSAGTESSVAFKVHGAESSSRVHILRNNSYKVLIWGQDDWFVFYTRNKLGKILHISLWHDFEGIFPNWYCHHIVLYDVESILWYVFPVRRWIRIAEGIEFCRTANIPALRFSPEVVNIVTFSLTKHYKRVLRNNNSLISVFIKDRRHIFSYLQKALLASMYLLSLLCSVIIVDEIWTRKHHDYRIVLKTLIAMIPAFLLLALVSCIFMRSYDMTKKTRKLDLRKVNEIKSTIMGHRHTMMLGNVRSGAVMAYMDRNRGFDLLSPSLNSSIQSSIRNISIAEKKPSFRNRIHSRYNENLKAPSSQIISPLSTGTSSLKTRSQSIATSIRKRSQSIAASSGKRSQSTATTAGKRSQSTAASSQRTGHQFLSTSRSPERRIDSGSPEKLQVGSSSPEKIRATSSLREARNSQRWTPGSIWMKKTTAQTWIPDASFRPLRFDHKLNYVRFGGEVYLIIGWILAGVVILASLLFFILRTVNYGNAVGEDVIWMILLAVALEMLVVEPVLLLATSCYSVYRTKQGNFECNILELSGLPPNRKEIYDHLKFMNLVTRPCYHPLKMGRLETLYREYTLYRHFKIFVYFVCTLIFFLIPFVVLEMQHDTYNIWRLESSTAAIMTEPVHNDNPDKPLAKVHEENGISNYLLSVYLPATSQAHWYNSKNMNFGKRELAWFMDRNSKLYGSTVIRLLKASNKTKLVVDPLFDQYYSEAYGQFDDEINKTASISDWHEITLDYNWGTPTEDQLTSNGFFGKSGLFYPQSIGEEIFIRDEKKHKALGIHKTVRDNTDVLTRAVIVEMNVIHPSFSQRILSPTFGITRIQILFENAAAGPFSGYIYSAYGYAPSVTNHLRYCYVALLSAASVSFGFYFIKKASQEGLAALRVFRYWMVAICATLAFISDVLLINDFFTNQVSVETAMSIDVNTHIKSGHVTAGYFADTFLGPFYLCLCILLADYLNECMGVLYGRYNVRFVLMEIVAFLIYLFCSKCSEVAMKLFNVLNFARISLIPINGEAGNCEGCKIVLYVYGYIWFATFAIFIACHTKGFEQLPKQHVFGYVSSFGVLKRCQRRKKKPSVVSDRRSVRTVISIKEGSVQQSVRSKQEEEEVPQPPFSNVAGRLRSKFKILE</sequence>
<feature type="region of interest" description="Disordered" evidence="7">
    <location>
        <begin position="1502"/>
        <end position="1605"/>
    </location>
</feature>
<feature type="transmembrane region" description="Helical" evidence="8">
    <location>
        <begin position="1774"/>
        <end position="1792"/>
    </location>
</feature>
<feature type="transmembrane region" description="Helical" evidence="8">
    <location>
        <begin position="1353"/>
        <end position="1371"/>
    </location>
</feature>
<reference evidence="10" key="1">
    <citation type="journal article" date="2021" name="Mol. Ecol. Resour.">
        <title>Apolygus lucorum genome provides insights into omnivorousness and mesophyll feeding.</title>
        <authorList>
            <person name="Liu Y."/>
            <person name="Liu H."/>
            <person name="Wang H."/>
            <person name="Huang T."/>
            <person name="Liu B."/>
            <person name="Yang B."/>
            <person name="Yin L."/>
            <person name="Li B."/>
            <person name="Zhang Y."/>
            <person name="Zhang S."/>
            <person name="Jiang F."/>
            <person name="Zhang X."/>
            <person name="Ren Y."/>
            <person name="Wang B."/>
            <person name="Wang S."/>
            <person name="Lu Y."/>
            <person name="Wu K."/>
            <person name="Fan W."/>
            <person name="Wang G."/>
        </authorList>
    </citation>
    <scope>NUCLEOTIDE SEQUENCE</scope>
    <source>
        <strain evidence="10">12Hb</strain>
    </source>
</reference>
<evidence type="ECO:0000256" key="5">
    <source>
        <dbReference type="ARBA" id="ARBA00023180"/>
    </source>
</evidence>
<evidence type="ECO:0000313" key="10">
    <source>
        <dbReference type="EMBL" id="KAF6214913.1"/>
    </source>
</evidence>
<name>A0A6A4KGA0_APOLU</name>
<protein>
    <recommendedName>
        <fullName evidence="12">EGF-like domain-containing protein</fullName>
    </recommendedName>
</protein>
<dbReference type="PANTHER" id="PTHR10877:SF150">
    <property type="entry name" value="REJ DOMAIN-CONTAINING PROTEIN"/>
    <property type="match status" value="1"/>
</dbReference>
<feature type="transmembrane region" description="Helical" evidence="8">
    <location>
        <begin position="2075"/>
        <end position="2096"/>
    </location>
</feature>
<gene>
    <name evidence="10" type="ORF">GE061_009658</name>
</gene>
<dbReference type="PROSITE" id="PS50026">
    <property type="entry name" value="EGF_3"/>
    <property type="match status" value="1"/>
</dbReference>
<feature type="transmembrane region" description="Helical" evidence="8">
    <location>
        <begin position="2046"/>
        <end position="2063"/>
    </location>
</feature>
<dbReference type="SUPFAM" id="SSF57196">
    <property type="entry name" value="EGF/Laminin"/>
    <property type="match status" value="1"/>
</dbReference>
<evidence type="ECO:0000256" key="3">
    <source>
        <dbReference type="ARBA" id="ARBA00022737"/>
    </source>
</evidence>
<keyword evidence="1 6" id="KW-0245">EGF-like domain</keyword>
<dbReference type="InterPro" id="IPR001024">
    <property type="entry name" value="PLAT/LH2_dom"/>
</dbReference>
<feature type="transmembrane region" description="Helical" evidence="8">
    <location>
        <begin position="1383"/>
        <end position="1406"/>
    </location>
</feature>
<dbReference type="InterPro" id="IPR001881">
    <property type="entry name" value="EGF-like_Ca-bd_dom"/>
</dbReference>
<accession>A0A6A4KGA0</accession>
<dbReference type="InterPro" id="IPR051223">
    <property type="entry name" value="Polycystin"/>
</dbReference>
<feature type="chain" id="PRO_5043590731" description="EGF-like domain-containing protein" evidence="9">
    <location>
        <begin position="25"/>
        <end position="2318"/>
    </location>
</feature>
<dbReference type="GO" id="GO:0005509">
    <property type="term" value="F:calcium ion binding"/>
    <property type="evidence" value="ECO:0007669"/>
    <property type="project" value="InterPro"/>
</dbReference>
<keyword evidence="2 9" id="KW-0732">Signal</keyword>
<dbReference type="PANTHER" id="PTHR10877">
    <property type="entry name" value="POLYCYSTIN FAMILY MEMBER"/>
    <property type="match status" value="1"/>
</dbReference>
<keyword evidence="8" id="KW-1133">Transmembrane helix</keyword>
<dbReference type="EMBL" id="WIXP02000002">
    <property type="protein sequence ID" value="KAF6214913.1"/>
    <property type="molecule type" value="Genomic_DNA"/>
</dbReference>
<feature type="disulfide bond" evidence="6">
    <location>
        <begin position="92"/>
        <end position="101"/>
    </location>
</feature>
<keyword evidence="4 6" id="KW-1015">Disulfide bond</keyword>
<dbReference type="Proteomes" id="UP000466442">
    <property type="component" value="Unassembled WGS sequence"/>
</dbReference>
<evidence type="ECO:0000256" key="6">
    <source>
        <dbReference type="PROSITE-ProRule" id="PRU00076"/>
    </source>
</evidence>
<feature type="transmembrane region" description="Helical" evidence="8">
    <location>
        <begin position="2159"/>
        <end position="2176"/>
    </location>
</feature>
<evidence type="ECO:0000256" key="2">
    <source>
        <dbReference type="ARBA" id="ARBA00022729"/>
    </source>
</evidence>
<evidence type="ECO:0000256" key="1">
    <source>
        <dbReference type="ARBA" id="ARBA00022536"/>
    </source>
</evidence>
<feature type="transmembrane region" description="Helical" evidence="8">
    <location>
        <begin position="2213"/>
        <end position="2232"/>
    </location>
</feature>
<feature type="compositionally biased region" description="Polar residues" evidence="7">
    <location>
        <begin position="1530"/>
        <end position="1570"/>
    </location>
</feature>
<dbReference type="PROSITE" id="PS00022">
    <property type="entry name" value="EGF_1"/>
    <property type="match status" value="1"/>
</dbReference>
<dbReference type="Pfam" id="PF00008">
    <property type="entry name" value="EGF"/>
    <property type="match status" value="1"/>
</dbReference>
<dbReference type="Pfam" id="PF01477">
    <property type="entry name" value="PLAT"/>
    <property type="match status" value="1"/>
</dbReference>
<proteinExistence type="predicted"/>
<evidence type="ECO:0000256" key="4">
    <source>
        <dbReference type="ARBA" id="ARBA00023157"/>
    </source>
</evidence>
<dbReference type="GO" id="GO:0050982">
    <property type="term" value="P:detection of mechanical stimulus"/>
    <property type="evidence" value="ECO:0007669"/>
    <property type="project" value="TreeGrafter"/>
</dbReference>
<dbReference type="InterPro" id="IPR000742">
    <property type="entry name" value="EGF"/>
</dbReference>
<feature type="transmembrane region" description="Helical" evidence="8">
    <location>
        <begin position="1648"/>
        <end position="1671"/>
    </location>
</feature>
<dbReference type="SMART" id="SM00181">
    <property type="entry name" value="EGF"/>
    <property type="match status" value="1"/>
</dbReference>
<organism evidence="10 11">
    <name type="scientific">Apolygus lucorum</name>
    <name type="common">Small green plant bug</name>
    <name type="synonym">Lygocoris lucorum</name>
    <dbReference type="NCBI Taxonomy" id="248454"/>
    <lineage>
        <taxon>Eukaryota</taxon>
        <taxon>Metazoa</taxon>
        <taxon>Ecdysozoa</taxon>
        <taxon>Arthropoda</taxon>
        <taxon>Hexapoda</taxon>
        <taxon>Insecta</taxon>
        <taxon>Pterygota</taxon>
        <taxon>Neoptera</taxon>
        <taxon>Paraneoptera</taxon>
        <taxon>Hemiptera</taxon>
        <taxon>Heteroptera</taxon>
        <taxon>Panheteroptera</taxon>
        <taxon>Cimicomorpha</taxon>
        <taxon>Miridae</taxon>
        <taxon>Mirini</taxon>
        <taxon>Apolygus</taxon>
    </lineage>
</organism>
<feature type="compositionally biased region" description="Polar residues" evidence="7">
    <location>
        <begin position="1502"/>
        <end position="1523"/>
    </location>
</feature>
<feature type="transmembrane region" description="Helical" evidence="8">
    <location>
        <begin position="2125"/>
        <end position="2147"/>
    </location>
</feature>
<dbReference type="GO" id="GO:0016020">
    <property type="term" value="C:membrane"/>
    <property type="evidence" value="ECO:0007669"/>
    <property type="project" value="TreeGrafter"/>
</dbReference>
<comment type="caution">
    <text evidence="10">The sequence shown here is derived from an EMBL/GenBank/DDBJ whole genome shotgun (WGS) entry which is preliminary data.</text>
</comment>
<dbReference type="CDD" id="cd00054">
    <property type="entry name" value="EGF_CA"/>
    <property type="match status" value="1"/>
</dbReference>